<dbReference type="EMBL" id="JQ660351">
    <property type="protein sequence ID" value="AFH57168.1"/>
    <property type="molecule type" value="mRNA"/>
</dbReference>
<dbReference type="Pfam" id="PF15868">
    <property type="entry name" value="MBF2"/>
    <property type="match status" value="1"/>
</dbReference>
<organism evidence="2">
    <name type="scientific">Spodoptera littoralis</name>
    <name type="common">Egyptian cotton leafworm</name>
    <dbReference type="NCBI Taxonomy" id="7109"/>
    <lineage>
        <taxon>Eukaryota</taxon>
        <taxon>Metazoa</taxon>
        <taxon>Ecdysozoa</taxon>
        <taxon>Arthropoda</taxon>
        <taxon>Hexapoda</taxon>
        <taxon>Insecta</taxon>
        <taxon>Pterygota</taxon>
        <taxon>Neoptera</taxon>
        <taxon>Endopterygota</taxon>
        <taxon>Lepidoptera</taxon>
        <taxon>Glossata</taxon>
        <taxon>Ditrysia</taxon>
        <taxon>Noctuoidea</taxon>
        <taxon>Noctuidae</taxon>
        <taxon>Amphipyrinae</taxon>
        <taxon>Spodoptera</taxon>
    </lineage>
</organism>
<accession>I0B5W8</accession>
<reference evidence="2" key="1">
    <citation type="submission" date="2012-02" db="EMBL/GenBank/DDBJ databases">
        <title>Identification, classification and expression analysis of the REPAT superfamily from Spodoptera exigua.</title>
        <authorList>
            <person name="Navarro-Cerrillo G."/>
            <person name="Hernandez-Martinez P."/>
            <person name="Vogel H."/>
            <person name="Ferre J."/>
            <person name="Herrero S."/>
        </authorList>
    </citation>
    <scope>NUCLEOTIDE SEQUENCE</scope>
</reference>
<feature type="signal peptide" evidence="1">
    <location>
        <begin position="1"/>
        <end position="20"/>
    </location>
</feature>
<feature type="chain" id="PRO_5003624465" evidence="1">
    <location>
        <begin position="21"/>
        <end position="128"/>
    </location>
</feature>
<dbReference type="AlphaFoldDB" id="I0B5W8"/>
<evidence type="ECO:0000256" key="1">
    <source>
        <dbReference type="SAM" id="SignalP"/>
    </source>
</evidence>
<keyword evidence="1" id="KW-0732">Signal</keyword>
<evidence type="ECO:0000313" key="2">
    <source>
        <dbReference type="EMBL" id="AFH57168.1"/>
    </source>
</evidence>
<proteinExistence type="evidence at transcript level"/>
<protein>
    <submittedName>
        <fullName evidence="2">REPAT46</fullName>
    </submittedName>
</protein>
<sequence>MKSFVIVLLAGCAIVGYSSATEVEPSVKSEARGGLSLGTLGPDDRLLSNTNHAVEAAVYVVQSQEVLIRTVEYSNITSIHVSEVGTTTNASVSVIDGGLRTNFVKFLFRSQKGRAYSYNIRIHGIIEC</sequence>
<dbReference type="InterPro" id="IPR031734">
    <property type="entry name" value="MBF2"/>
</dbReference>
<name>I0B5W8_SPOLI</name>